<dbReference type="PANTHER" id="PTHR10151:SF120">
    <property type="entry name" value="BIS(5'-ADENOSYL)-TRIPHOSPHATASE"/>
    <property type="match status" value="1"/>
</dbReference>
<keyword evidence="2" id="KW-1185">Reference proteome</keyword>
<dbReference type="SUPFAM" id="SSF53649">
    <property type="entry name" value="Alkaline phosphatase-like"/>
    <property type="match status" value="1"/>
</dbReference>
<dbReference type="EMBL" id="RHHQ01000017">
    <property type="protein sequence ID" value="RNB84462.1"/>
    <property type="molecule type" value="Genomic_DNA"/>
</dbReference>
<dbReference type="AlphaFoldDB" id="A0A3M8D8U9"/>
<protein>
    <submittedName>
        <fullName evidence="1">Nucleotide pyrophosphatase</fullName>
    </submittedName>
</protein>
<dbReference type="GO" id="GO:0016787">
    <property type="term" value="F:hydrolase activity"/>
    <property type="evidence" value="ECO:0007669"/>
    <property type="project" value="UniProtKB-ARBA"/>
</dbReference>
<gene>
    <name evidence="1" type="ORF">EDM56_20315</name>
</gene>
<dbReference type="Gene3D" id="3.40.720.10">
    <property type="entry name" value="Alkaline Phosphatase, subunit A"/>
    <property type="match status" value="1"/>
</dbReference>
<dbReference type="Pfam" id="PF01663">
    <property type="entry name" value="Phosphodiest"/>
    <property type="match status" value="1"/>
</dbReference>
<dbReference type="PANTHER" id="PTHR10151">
    <property type="entry name" value="ECTONUCLEOTIDE PYROPHOSPHATASE/PHOSPHODIESTERASE"/>
    <property type="match status" value="1"/>
</dbReference>
<name>A0A3M8D8U9_9BACL</name>
<dbReference type="OrthoDB" id="8580666at2"/>
<accession>A0A3M8D8U9</accession>
<evidence type="ECO:0000313" key="1">
    <source>
        <dbReference type="EMBL" id="RNB84462.1"/>
    </source>
</evidence>
<dbReference type="InterPro" id="IPR002591">
    <property type="entry name" value="Phosphodiest/P_Trfase"/>
</dbReference>
<dbReference type="Proteomes" id="UP000271031">
    <property type="component" value="Unassembled WGS sequence"/>
</dbReference>
<evidence type="ECO:0000313" key="2">
    <source>
        <dbReference type="Proteomes" id="UP000271031"/>
    </source>
</evidence>
<proteinExistence type="predicted"/>
<sequence length="272" mass="30374">MQKVILVVIDGLQYETALTQMGFLNHLVEKGKAAHLKVISELPSMSRPLYEVLLTGTPSSVNGITSNQAVRLSKEQSLFHLTREAGLRNGAAAYYWVSELYNRAPFHFVEDRQQYDESKPIQCGSFYFEDAYPDSHLILDAEIIRRKQDPHFLYIHPMGLDHAGHVYGSNSKQYRGRAIEMDVILANLLPEWMDAGYQIMITADHGMNEDGQHGGTGDAERHVPFYAIGSAFQPGSYSESMPQLAVAPLVCKLLGINPSEAMITHSYPFLVG</sequence>
<dbReference type="InterPro" id="IPR017850">
    <property type="entry name" value="Alkaline_phosphatase_core_sf"/>
</dbReference>
<organism evidence="1 2">
    <name type="scientific">Brevibacillus fluminis</name>
    <dbReference type="NCBI Taxonomy" id="511487"/>
    <lineage>
        <taxon>Bacteria</taxon>
        <taxon>Bacillati</taxon>
        <taxon>Bacillota</taxon>
        <taxon>Bacilli</taxon>
        <taxon>Bacillales</taxon>
        <taxon>Paenibacillaceae</taxon>
        <taxon>Brevibacillus</taxon>
    </lineage>
</organism>
<comment type="caution">
    <text evidence="1">The sequence shown here is derived from an EMBL/GenBank/DDBJ whole genome shotgun (WGS) entry which is preliminary data.</text>
</comment>
<reference evidence="1 2" key="1">
    <citation type="submission" date="2018-10" db="EMBL/GenBank/DDBJ databases">
        <title>Phylogenomics of Brevibacillus.</title>
        <authorList>
            <person name="Dunlap C."/>
        </authorList>
    </citation>
    <scope>NUCLEOTIDE SEQUENCE [LARGE SCALE GENOMIC DNA]</scope>
    <source>
        <strain evidence="1 2">JCM 15716</strain>
    </source>
</reference>